<name>A0A371NWM1_9MICO</name>
<evidence type="ECO:0000313" key="2">
    <source>
        <dbReference type="Proteomes" id="UP000262172"/>
    </source>
</evidence>
<dbReference type="RefSeq" id="WP_116241557.1">
    <property type="nucleotide sequence ID" value="NZ_QUAB01000036.1"/>
</dbReference>
<evidence type="ECO:0000313" key="1">
    <source>
        <dbReference type="EMBL" id="REJ06299.1"/>
    </source>
</evidence>
<reference evidence="1 2" key="1">
    <citation type="submission" date="2018-08" db="EMBL/GenBank/DDBJ databases">
        <title>Isolation, diversity and antifungal activity of Actinobacteria from cow dung.</title>
        <authorList>
            <person name="Ling L."/>
        </authorList>
    </citation>
    <scope>NUCLEOTIDE SEQUENCE [LARGE SCALE GENOMIC DNA]</scope>
    <source>
        <strain evidence="1 2">NEAU-LLE</strain>
    </source>
</reference>
<gene>
    <name evidence="1" type="ORF">DY023_06620</name>
</gene>
<accession>A0A371NWM1</accession>
<organism evidence="1 2">
    <name type="scientific">Microbacterium bovistercoris</name>
    <dbReference type="NCBI Taxonomy" id="2293570"/>
    <lineage>
        <taxon>Bacteria</taxon>
        <taxon>Bacillati</taxon>
        <taxon>Actinomycetota</taxon>
        <taxon>Actinomycetes</taxon>
        <taxon>Micrococcales</taxon>
        <taxon>Microbacteriaceae</taxon>
        <taxon>Microbacterium</taxon>
    </lineage>
</organism>
<dbReference type="Proteomes" id="UP000262172">
    <property type="component" value="Unassembled WGS sequence"/>
</dbReference>
<sequence length="154" mass="17193">MTNIVQQFLIGVDGWDGYSPTQSHRDNERIMNQIMSAVEAVVPEPKAVVGTTRGDNTFPLEIVALGSGVTVQIVGDISAQQQDVFIDVWPNATLESVRIDSTPLTTSNTIGIQERDTTFTLHFSWGSASITRYHGEEDERREWLKHYTTVLADR</sequence>
<comment type="caution">
    <text evidence="1">The sequence shown here is derived from an EMBL/GenBank/DDBJ whole genome shotgun (WGS) entry which is preliminary data.</text>
</comment>
<dbReference type="AlphaFoldDB" id="A0A371NWM1"/>
<protein>
    <submittedName>
        <fullName evidence="1">Uncharacterized protein</fullName>
    </submittedName>
</protein>
<keyword evidence="2" id="KW-1185">Reference proteome</keyword>
<proteinExistence type="predicted"/>
<dbReference type="EMBL" id="QUAB01000036">
    <property type="protein sequence ID" value="REJ06299.1"/>
    <property type="molecule type" value="Genomic_DNA"/>
</dbReference>